<evidence type="ECO:0000313" key="2">
    <source>
        <dbReference type="Proteomes" id="UP000015102"/>
    </source>
</evidence>
<dbReference type="HOGENOM" id="CLU_147604_0_0_1"/>
<protein>
    <submittedName>
        <fullName evidence="1">Uncharacterized protein</fullName>
    </submittedName>
</protein>
<organism evidence="1 2">
    <name type="scientific">Megaselia scalaris</name>
    <name type="common">Humpbacked fly</name>
    <name type="synonym">Phora scalaris</name>
    <dbReference type="NCBI Taxonomy" id="36166"/>
    <lineage>
        <taxon>Eukaryota</taxon>
        <taxon>Metazoa</taxon>
        <taxon>Ecdysozoa</taxon>
        <taxon>Arthropoda</taxon>
        <taxon>Hexapoda</taxon>
        <taxon>Insecta</taxon>
        <taxon>Pterygota</taxon>
        <taxon>Neoptera</taxon>
        <taxon>Endopterygota</taxon>
        <taxon>Diptera</taxon>
        <taxon>Brachycera</taxon>
        <taxon>Muscomorpha</taxon>
        <taxon>Platypezoidea</taxon>
        <taxon>Phoridae</taxon>
        <taxon>Megaseliini</taxon>
        <taxon>Megaselia</taxon>
    </lineage>
</organism>
<dbReference type="Proteomes" id="UP000015102">
    <property type="component" value="Unassembled WGS sequence"/>
</dbReference>
<accession>T1GIE9</accession>
<name>T1GIE9_MEGSC</name>
<dbReference type="EMBL" id="CAQQ02009216">
    <property type="status" value="NOT_ANNOTATED_CDS"/>
    <property type="molecule type" value="Genomic_DNA"/>
</dbReference>
<keyword evidence="2" id="KW-1185">Reference proteome</keyword>
<reference evidence="1" key="2">
    <citation type="submission" date="2015-06" db="UniProtKB">
        <authorList>
            <consortium name="EnsemblMetazoa"/>
        </authorList>
    </citation>
    <scope>IDENTIFICATION</scope>
</reference>
<reference evidence="2" key="1">
    <citation type="submission" date="2013-02" db="EMBL/GenBank/DDBJ databases">
        <authorList>
            <person name="Hughes D."/>
        </authorList>
    </citation>
    <scope>NUCLEOTIDE SEQUENCE</scope>
    <source>
        <strain>Durham</strain>
        <strain evidence="2">NC isolate 2 -- Noor lab</strain>
    </source>
</reference>
<dbReference type="AlphaFoldDB" id="T1GIE9"/>
<dbReference type="EnsemblMetazoa" id="MESCA003225-RA">
    <property type="protein sequence ID" value="MESCA003225-PA"/>
    <property type="gene ID" value="MESCA003225"/>
</dbReference>
<dbReference type="STRING" id="36166.T1GIE9"/>
<sequence length="125" mass="15028">MVCHGSTYKLLRQLDCLKEPDIQVISKPDKMRKIHDEIMTKIQEAHERNEKRYNLRSRERKFHLGQTVFRRLFHQSELSKHFNQKFANKFSKCKITAILSDNRFQIEDDNGKYPKFIALECFVPE</sequence>
<dbReference type="EMBL" id="CAQQ02009217">
    <property type="status" value="NOT_ANNOTATED_CDS"/>
    <property type="molecule type" value="Genomic_DNA"/>
</dbReference>
<evidence type="ECO:0000313" key="1">
    <source>
        <dbReference type="EnsemblMetazoa" id="MESCA003225-PA"/>
    </source>
</evidence>
<proteinExistence type="predicted"/>